<keyword evidence="2" id="KW-1185">Reference proteome</keyword>
<dbReference type="AlphaFoldDB" id="A0A4D6LN43"/>
<reference evidence="1 2" key="1">
    <citation type="submission" date="2019-04" db="EMBL/GenBank/DDBJ databases">
        <title>An improved genome assembly and genetic linkage map for asparagus bean, Vigna unguiculata ssp. sesquipedialis.</title>
        <authorList>
            <person name="Xia Q."/>
            <person name="Zhang R."/>
            <person name="Dong Y."/>
        </authorList>
    </citation>
    <scope>NUCLEOTIDE SEQUENCE [LARGE SCALE GENOMIC DNA]</scope>
    <source>
        <tissue evidence="1">Leaf</tissue>
    </source>
</reference>
<dbReference type="Proteomes" id="UP000501690">
    <property type="component" value="Linkage Group LG4"/>
</dbReference>
<proteinExistence type="predicted"/>
<sequence length="153" mass="16683">MKREFYNTGATEGCDEEHIAAYDAGDISGGRDGVQAPLLTLMKHKLILRRAILRMLMLQPTISALRVTIRVLMNLPLVVNKQQLTDIDVATTTTTAEGVQKGQSSTFDNEEIAAATRTTTAEPAMTVESSITAKEQQFDNELKVVNDAALSDD</sequence>
<evidence type="ECO:0000313" key="1">
    <source>
        <dbReference type="EMBL" id="QCD89775.1"/>
    </source>
</evidence>
<evidence type="ECO:0000313" key="2">
    <source>
        <dbReference type="Proteomes" id="UP000501690"/>
    </source>
</evidence>
<gene>
    <name evidence="1" type="ORF">DEO72_LG4g724</name>
</gene>
<protein>
    <submittedName>
        <fullName evidence="1">Uncharacterized protein</fullName>
    </submittedName>
</protein>
<accession>A0A4D6LN43</accession>
<organism evidence="1 2">
    <name type="scientific">Vigna unguiculata</name>
    <name type="common">Cowpea</name>
    <dbReference type="NCBI Taxonomy" id="3917"/>
    <lineage>
        <taxon>Eukaryota</taxon>
        <taxon>Viridiplantae</taxon>
        <taxon>Streptophyta</taxon>
        <taxon>Embryophyta</taxon>
        <taxon>Tracheophyta</taxon>
        <taxon>Spermatophyta</taxon>
        <taxon>Magnoliopsida</taxon>
        <taxon>eudicotyledons</taxon>
        <taxon>Gunneridae</taxon>
        <taxon>Pentapetalae</taxon>
        <taxon>rosids</taxon>
        <taxon>fabids</taxon>
        <taxon>Fabales</taxon>
        <taxon>Fabaceae</taxon>
        <taxon>Papilionoideae</taxon>
        <taxon>50 kb inversion clade</taxon>
        <taxon>NPAAA clade</taxon>
        <taxon>indigoferoid/millettioid clade</taxon>
        <taxon>Phaseoleae</taxon>
        <taxon>Vigna</taxon>
    </lineage>
</organism>
<name>A0A4D6LN43_VIGUN</name>
<dbReference type="EMBL" id="CP039348">
    <property type="protein sequence ID" value="QCD89775.1"/>
    <property type="molecule type" value="Genomic_DNA"/>
</dbReference>